<keyword evidence="3" id="KW-1185">Reference proteome</keyword>
<sequence>MNAPQPGPGPADDPDRFGPGIPLAAVLGASDDEPAPVPAPAASAVPEPPDVATATAANRTDTVAVTATDRGLPVDVHVDPRELRYGGRHLAEAILEMCLVATAEARARRREDLAAAGVDADLLDTLLPTGDALAHARADRASAAPAPVTWMRPV</sequence>
<evidence type="ECO:0000256" key="1">
    <source>
        <dbReference type="SAM" id="MobiDB-lite"/>
    </source>
</evidence>
<reference evidence="3" key="1">
    <citation type="journal article" date="2019" name="Int. J. Syst. Evol. Microbiol.">
        <title>The Global Catalogue of Microorganisms (GCM) 10K type strain sequencing project: providing services to taxonomists for standard genome sequencing and annotation.</title>
        <authorList>
            <consortium name="The Broad Institute Genomics Platform"/>
            <consortium name="The Broad Institute Genome Sequencing Center for Infectious Disease"/>
            <person name="Wu L."/>
            <person name="Ma J."/>
        </authorList>
    </citation>
    <scope>NUCLEOTIDE SEQUENCE [LARGE SCALE GENOMIC DNA]</scope>
    <source>
        <strain evidence="3">JCM 32206</strain>
    </source>
</reference>
<name>A0ABP8P2C8_9NOCA</name>
<evidence type="ECO:0000313" key="2">
    <source>
        <dbReference type="EMBL" id="GAA4478502.1"/>
    </source>
</evidence>
<comment type="caution">
    <text evidence="2">The sequence shown here is derived from an EMBL/GenBank/DDBJ whole genome shotgun (WGS) entry which is preliminary data.</text>
</comment>
<proteinExistence type="predicted"/>
<dbReference type="Proteomes" id="UP001501183">
    <property type="component" value="Unassembled WGS sequence"/>
</dbReference>
<accession>A0ABP8P2C8</accession>
<feature type="region of interest" description="Disordered" evidence="1">
    <location>
        <begin position="1"/>
        <end position="49"/>
    </location>
</feature>
<feature type="compositionally biased region" description="Pro residues" evidence="1">
    <location>
        <begin position="1"/>
        <end position="11"/>
    </location>
</feature>
<evidence type="ECO:0008006" key="4">
    <source>
        <dbReference type="Google" id="ProtNLM"/>
    </source>
</evidence>
<dbReference type="EMBL" id="BAABFB010000035">
    <property type="protein sequence ID" value="GAA4478502.1"/>
    <property type="molecule type" value="Genomic_DNA"/>
</dbReference>
<protein>
    <recommendedName>
        <fullName evidence="4">YbaB/EbfC DNA-binding family protein</fullName>
    </recommendedName>
</protein>
<evidence type="ECO:0000313" key="3">
    <source>
        <dbReference type="Proteomes" id="UP001501183"/>
    </source>
</evidence>
<organism evidence="2 3">
    <name type="scientific">Rhodococcus olei</name>
    <dbReference type="NCBI Taxonomy" id="2161675"/>
    <lineage>
        <taxon>Bacteria</taxon>
        <taxon>Bacillati</taxon>
        <taxon>Actinomycetota</taxon>
        <taxon>Actinomycetes</taxon>
        <taxon>Mycobacteriales</taxon>
        <taxon>Nocardiaceae</taxon>
        <taxon>Rhodococcus</taxon>
    </lineage>
</organism>
<dbReference type="RefSeq" id="WP_345344714.1">
    <property type="nucleotide sequence ID" value="NZ_BAABFB010000035.1"/>
</dbReference>
<gene>
    <name evidence="2" type="ORF">GCM10023094_22270</name>
</gene>